<accession>A0ABW7STV8</accession>
<dbReference type="InterPro" id="IPR029063">
    <property type="entry name" value="SAM-dependent_MTases_sf"/>
</dbReference>
<dbReference type="RefSeq" id="WP_387026378.1">
    <property type="nucleotide sequence ID" value="NZ_JBIRPU010000049.1"/>
</dbReference>
<proteinExistence type="predicted"/>
<protein>
    <recommendedName>
        <fullName evidence="3">O-methyltransferase domain-containing protein</fullName>
    </recommendedName>
</protein>
<organism evidence="1 2">
    <name type="scientific">Micromonospora rubida</name>
    <dbReference type="NCBI Taxonomy" id="2697657"/>
    <lineage>
        <taxon>Bacteria</taxon>
        <taxon>Bacillati</taxon>
        <taxon>Actinomycetota</taxon>
        <taxon>Actinomycetes</taxon>
        <taxon>Micromonosporales</taxon>
        <taxon>Micromonosporaceae</taxon>
        <taxon>Micromonospora</taxon>
    </lineage>
</organism>
<dbReference type="SUPFAM" id="SSF53335">
    <property type="entry name" value="S-adenosyl-L-methionine-dependent methyltransferases"/>
    <property type="match status" value="1"/>
</dbReference>
<dbReference type="EMBL" id="JBIRPU010000049">
    <property type="protein sequence ID" value="MFI0797164.1"/>
    <property type="molecule type" value="Genomic_DNA"/>
</dbReference>
<comment type="caution">
    <text evidence="1">The sequence shown here is derived from an EMBL/GenBank/DDBJ whole genome shotgun (WGS) entry which is preliminary data.</text>
</comment>
<dbReference type="Proteomes" id="UP001611075">
    <property type="component" value="Unassembled WGS sequence"/>
</dbReference>
<gene>
    <name evidence="1" type="ORF">ACH4OY_31480</name>
</gene>
<evidence type="ECO:0000313" key="2">
    <source>
        <dbReference type="Proteomes" id="UP001611075"/>
    </source>
</evidence>
<evidence type="ECO:0008006" key="3">
    <source>
        <dbReference type="Google" id="ProtNLM"/>
    </source>
</evidence>
<keyword evidence="2" id="KW-1185">Reference proteome</keyword>
<dbReference type="Gene3D" id="3.40.50.150">
    <property type="entry name" value="Vaccinia Virus protein VP39"/>
    <property type="match status" value="1"/>
</dbReference>
<name>A0ABW7STV8_9ACTN</name>
<evidence type="ECO:0000313" key="1">
    <source>
        <dbReference type="EMBL" id="MFI0797164.1"/>
    </source>
</evidence>
<reference evidence="1 2" key="1">
    <citation type="submission" date="2024-10" db="EMBL/GenBank/DDBJ databases">
        <title>The Natural Products Discovery Center: Release of the First 8490 Sequenced Strains for Exploring Actinobacteria Biosynthetic Diversity.</title>
        <authorList>
            <person name="Kalkreuter E."/>
            <person name="Kautsar S.A."/>
            <person name="Yang D."/>
            <person name="Bader C.D."/>
            <person name="Teijaro C.N."/>
            <person name="Fluegel L."/>
            <person name="Davis C.M."/>
            <person name="Simpson J.R."/>
            <person name="Lauterbach L."/>
            <person name="Steele A.D."/>
            <person name="Gui C."/>
            <person name="Meng S."/>
            <person name="Li G."/>
            <person name="Viehrig K."/>
            <person name="Ye F."/>
            <person name="Su P."/>
            <person name="Kiefer A.F."/>
            <person name="Nichols A."/>
            <person name="Cepeda A.J."/>
            <person name="Yan W."/>
            <person name="Fan B."/>
            <person name="Jiang Y."/>
            <person name="Adhikari A."/>
            <person name="Zheng C.-J."/>
            <person name="Schuster L."/>
            <person name="Cowan T.M."/>
            <person name="Smanski M.J."/>
            <person name="Chevrette M.G."/>
            <person name="De Carvalho L.P.S."/>
            <person name="Shen B."/>
        </authorList>
    </citation>
    <scope>NUCLEOTIDE SEQUENCE [LARGE SCALE GENOMIC DNA]</scope>
    <source>
        <strain evidence="1 2">NPDC021253</strain>
    </source>
</reference>
<sequence length="74" mass="8062">MLRPGGTILLGFHAGQGSRLKTEGYGGHPMNVYVHRRSPERIAAWLLAAGFTVEAEMVHHPAPNVEGGFVFAHR</sequence>